<name>A0A0F9GJA0_9ZZZZ</name>
<dbReference type="AlphaFoldDB" id="A0A0F9GJA0"/>
<feature type="non-terminal residue" evidence="1">
    <location>
        <position position="1"/>
    </location>
</feature>
<sequence>KHTAGGLSRVRNEAADEANFAMMISDNFKRLVAEESEDND</sequence>
<dbReference type="EMBL" id="LAZR01019966">
    <property type="protein sequence ID" value="KKL90611.1"/>
    <property type="molecule type" value="Genomic_DNA"/>
</dbReference>
<organism evidence="1">
    <name type="scientific">marine sediment metagenome</name>
    <dbReference type="NCBI Taxonomy" id="412755"/>
    <lineage>
        <taxon>unclassified sequences</taxon>
        <taxon>metagenomes</taxon>
        <taxon>ecological metagenomes</taxon>
    </lineage>
</organism>
<reference evidence="1" key="1">
    <citation type="journal article" date="2015" name="Nature">
        <title>Complex archaea that bridge the gap between prokaryotes and eukaryotes.</title>
        <authorList>
            <person name="Spang A."/>
            <person name="Saw J.H."/>
            <person name="Jorgensen S.L."/>
            <person name="Zaremba-Niedzwiedzka K."/>
            <person name="Martijn J."/>
            <person name="Lind A.E."/>
            <person name="van Eijk R."/>
            <person name="Schleper C."/>
            <person name="Guy L."/>
            <person name="Ettema T.J."/>
        </authorList>
    </citation>
    <scope>NUCLEOTIDE SEQUENCE</scope>
</reference>
<proteinExistence type="predicted"/>
<gene>
    <name evidence="1" type="ORF">LCGC14_1903010</name>
</gene>
<comment type="caution">
    <text evidence="1">The sequence shown here is derived from an EMBL/GenBank/DDBJ whole genome shotgun (WGS) entry which is preliminary data.</text>
</comment>
<accession>A0A0F9GJA0</accession>
<evidence type="ECO:0000313" key="1">
    <source>
        <dbReference type="EMBL" id="KKL90611.1"/>
    </source>
</evidence>
<protein>
    <submittedName>
        <fullName evidence="1">Uncharacterized protein</fullName>
    </submittedName>
</protein>